<dbReference type="EMBL" id="MLJW01009096">
    <property type="protein sequence ID" value="OIQ63338.1"/>
    <property type="molecule type" value="Genomic_DNA"/>
</dbReference>
<name>A0A1J5NX39_9ZZZZ</name>
<dbReference type="AlphaFoldDB" id="A0A1J5NX39"/>
<accession>A0A1J5NX39</accession>
<gene>
    <name evidence="1" type="ORF">GALL_551210</name>
</gene>
<comment type="caution">
    <text evidence="1">The sequence shown here is derived from an EMBL/GenBank/DDBJ whole genome shotgun (WGS) entry which is preliminary data.</text>
</comment>
<sequence length="65" mass="7519">MAKDADVGRAQRRGEHRETVLLRQFAARLCPFIWREDRGLRQLSRQSGAVRGEPDCPVWEWVALA</sequence>
<protein>
    <submittedName>
        <fullName evidence="1">Uncharacterized protein</fullName>
    </submittedName>
</protein>
<proteinExistence type="predicted"/>
<reference evidence="1" key="1">
    <citation type="submission" date="2016-10" db="EMBL/GenBank/DDBJ databases">
        <title>Sequence of Gallionella enrichment culture.</title>
        <authorList>
            <person name="Poehlein A."/>
            <person name="Muehling M."/>
            <person name="Daniel R."/>
        </authorList>
    </citation>
    <scope>NUCLEOTIDE SEQUENCE</scope>
</reference>
<evidence type="ECO:0000313" key="1">
    <source>
        <dbReference type="EMBL" id="OIQ63338.1"/>
    </source>
</evidence>
<organism evidence="1">
    <name type="scientific">mine drainage metagenome</name>
    <dbReference type="NCBI Taxonomy" id="410659"/>
    <lineage>
        <taxon>unclassified sequences</taxon>
        <taxon>metagenomes</taxon>
        <taxon>ecological metagenomes</taxon>
    </lineage>
</organism>